<sequence>MRQASSPAHRRLLTGAAAGLRRRAARVARSPRAVVLVVAALVATAFAATPAYADDPGLNCAATATATISVTPNPVLYGHNALVQWSADCVANTAEDVLVISGPGFNPSTTVFPVGGGSQSVFIAQTGTVGWNVTVVDTSSDTGFSRDLASVSASVVGVTTVPDVVHDTLAQAGQALSSAGYVLGSVGSVVDCDNINRVSSQTPGAGTALPAGSSVSVKIGKKPAPPAQCQ</sequence>
<dbReference type="EMBL" id="JAQOSK010000017">
    <property type="protein sequence ID" value="MDC2959467.1"/>
    <property type="molecule type" value="Genomic_DNA"/>
</dbReference>
<feature type="domain" description="PASTA" evidence="2">
    <location>
        <begin position="157"/>
        <end position="221"/>
    </location>
</feature>
<evidence type="ECO:0000259" key="2">
    <source>
        <dbReference type="PROSITE" id="PS51178"/>
    </source>
</evidence>
<organism evidence="3 4">
    <name type="scientific">Streptomyces gilvifuscus</name>
    <dbReference type="NCBI Taxonomy" id="1550617"/>
    <lineage>
        <taxon>Bacteria</taxon>
        <taxon>Bacillati</taxon>
        <taxon>Actinomycetota</taxon>
        <taxon>Actinomycetes</taxon>
        <taxon>Kitasatosporales</taxon>
        <taxon>Streptomycetaceae</taxon>
        <taxon>Streptomyces</taxon>
    </lineage>
</organism>
<comment type="caution">
    <text evidence="3">The sequence shown here is derived from an EMBL/GenBank/DDBJ whole genome shotgun (WGS) entry which is preliminary data.</text>
</comment>
<dbReference type="RefSeq" id="WP_272177880.1">
    <property type="nucleotide sequence ID" value="NZ_JAQOSK010000017.1"/>
</dbReference>
<accession>A0ABT5G3P0</accession>
<protein>
    <submittedName>
        <fullName evidence="3">PASTA domain-containing protein</fullName>
    </submittedName>
</protein>
<dbReference type="InterPro" id="IPR005543">
    <property type="entry name" value="PASTA_dom"/>
</dbReference>
<dbReference type="Pfam" id="PF03793">
    <property type="entry name" value="PASTA"/>
    <property type="match status" value="1"/>
</dbReference>
<reference evidence="3 4" key="1">
    <citation type="journal article" date="2015" name="Int. J. Syst. Evol. Microbiol.">
        <title>Streptomyces gilvifuscus sp. nov., an actinomycete that produces antibacterial compounds isolated from soil.</title>
        <authorList>
            <person name="Nguyen T.M."/>
            <person name="Kim J."/>
        </authorList>
    </citation>
    <scope>NUCLEOTIDE SEQUENCE [LARGE SCALE GENOMIC DNA]</scope>
    <source>
        <strain evidence="3 4">T113</strain>
    </source>
</reference>
<evidence type="ECO:0000313" key="3">
    <source>
        <dbReference type="EMBL" id="MDC2959467.1"/>
    </source>
</evidence>
<evidence type="ECO:0000313" key="4">
    <source>
        <dbReference type="Proteomes" id="UP001221328"/>
    </source>
</evidence>
<feature type="region of interest" description="Disordered" evidence="1">
    <location>
        <begin position="201"/>
        <end position="230"/>
    </location>
</feature>
<dbReference type="PROSITE" id="PS51178">
    <property type="entry name" value="PASTA"/>
    <property type="match status" value="1"/>
</dbReference>
<gene>
    <name evidence="3" type="ORF">PO587_34080</name>
</gene>
<proteinExistence type="predicted"/>
<name>A0ABT5G3P0_9ACTN</name>
<keyword evidence="4" id="KW-1185">Reference proteome</keyword>
<evidence type="ECO:0000256" key="1">
    <source>
        <dbReference type="SAM" id="MobiDB-lite"/>
    </source>
</evidence>
<dbReference type="CDD" id="cd06577">
    <property type="entry name" value="PASTA_pknB"/>
    <property type="match status" value="1"/>
</dbReference>
<dbReference type="Proteomes" id="UP001221328">
    <property type="component" value="Unassembled WGS sequence"/>
</dbReference>
<dbReference type="Gene3D" id="3.30.10.20">
    <property type="match status" value="1"/>
</dbReference>